<gene>
    <name evidence="5" type="ORF">H6P81_008590</name>
</gene>
<dbReference type="PANTHER" id="PTHR46412">
    <property type="entry name" value="BES1-INTERACTING MYC-LIKE PROTEIN"/>
    <property type="match status" value="1"/>
</dbReference>
<evidence type="ECO:0000259" key="4">
    <source>
        <dbReference type="PROSITE" id="PS50888"/>
    </source>
</evidence>
<feature type="region of interest" description="Disordered" evidence="3">
    <location>
        <begin position="53"/>
        <end position="75"/>
    </location>
</feature>
<dbReference type="SMART" id="SM00353">
    <property type="entry name" value="HLH"/>
    <property type="match status" value="1"/>
</dbReference>
<feature type="compositionally biased region" description="Acidic residues" evidence="3">
    <location>
        <begin position="215"/>
        <end position="224"/>
    </location>
</feature>
<comment type="caution">
    <text evidence="5">The sequence shown here is derived from an EMBL/GenBank/DDBJ whole genome shotgun (WGS) entry which is preliminary data.</text>
</comment>
<feature type="region of interest" description="Disordered" evidence="3">
    <location>
        <begin position="493"/>
        <end position="544"/>
    </location>
</feature>
<keyword evidence="6" id="KW-1185">Reference proteome</keyword>
<evidence type="ECO:0000256" key="3">
    <source>
        <dbReference type="SAM" id="MobiDB-lite"/>
    </source>
</evidence>
<dbReference type="PANTHER" id="PTHR46412:SF3">
    <property type="entry name" value="TRANSCRIPTION FACTOR BIM1"/>
    <property type="match status" value="1"/>
</dbReference>
<evidence type="ECO:0000256" key="1">
    <source>
        <dbReference type="ARBA" id="ARBA00023015"/>
    </source>
</evidence>
<feature type="compositionally biased region" description="Basic and acidic residues" evidence="3">
    <location>
        <begin position="534"/>
        <end position="544"/>
    </location>
</feature>
<reference evidence="5 6" key="1">
    <citation type="submission" date="2021-07" db="EMBL/GenBank/DDBJ databases">
        <title>The Aristolochia fimbriata genome: insights into angiosperm evolution, floral development and chemical biosynthesis.</title>
        <authorList>
            <person name="Jiao Y."/>
        </authorList>
    </citation>
    <scope>NUCLEOTIDE SEQUENCE [LARGE SCALE GENOMIC DNA]</scope>
    <source>
        <strain evidence="5">IBCAS-2021</strain>
        <tissue evidence="5">Leaf</tissue>
    </source>
</reference>
<keyword evidence="2" id="KW-0804">Transcription</keyword>
<dbReference type="AlphaFoldDB" id="A0AAV7EIH1"/>
<evidence type="ECO:0000313" key="6">
    <source>
        <dbReference type="Proteomes" id="UP000825729"/>
    </source>
</evidence>
<dbReference type="Proteomes" id="UP000825729">
    <property type="component" value="Unassembled WGS sequence"/>
</dbReference>
<dbReference type="GO" id="GO:0046983">
    <property type="term" value="F:protein dimerization activity"/>
    <property type="evidence" value="ECO:0007669"/>
    <property type="project" value="InterPro"/>
</dbReference>
<keyword evidence="1" id="KW-0805">Transcription regulation</keyword>
<dbReference type="Pfam" id="PF00010">
    <property type="entry name" value="HLH"/>
    <property type="match status" value="1"/>
</dbReference>
<feature type="compositionally biased region" description="Basic and acidic residues" evidence="3">
    <location>
        <begin position="254"/>
        <end position="263"/>
    </location>
</feature>
<organism evidence="5 6">
    <name type="scientific">Aristolochia fimbriata</name>
    <name type="common">White veined hardy Dutchman's pipe vine</name>
    <dbReference type="NCBI Taxonomy" id="158543"/>
    <lineage>
        <taxon>Eukaryota</taxon>
        <taxon>Viridiplantae</taxon>
        <taxon>Streptophyta</taxon>
        <taxon>Embryophyta</taxon>
        <taxon>Tracheophyta</taxon>
        <taxon>Spermatophyta</taxon>
        <taxon>Magnoliopsida</taxon>
        <taxon>Magnoliidae</taxon>
        <taxon>Piperales</taxon>
        <taxon>Aristolochiaceae</taxon>
        <taxon>Aristolochia</taxon>
    </lineage>
</organism>
<evidence type="ECO:0000313" key="5">
    <source>
        <dbReference type="EMBL" id="KAG9448625.1"/>
    </source>
</evidence>
<dbReference type="CDD" id="cd11453">
    <property type="entry name" value="bHLH_AtBIM_like"/>
    <property type="match status" value="1"/>
</dbReference>
<dbReference type="InterPro" id="IPR044295">
    <property type="entry name" value="BIM1/2/3"/>
</dbReference>
<feature type="region of interest" description="Disordered" evidence="3">
    <location>
        <begin position="147"/>
        <end position="263"/>
    </location>
</feature>
<dbReference type="SUPFAM" id="SSF47459">
    <property type="entry name" value="HLH, helix-loop-helix DNA-binding domain"/>
    <property type="match status" value="1"/>
</dbReference>
<proteinExistence type="predicted"/>
<dbReference type="GO" id="GO:0003700">
    <property type="term" value="F:DNA-binding transcription factor activity"/>
    <property type="evidence" value="ECO:0007669"/>
    <property type="project" value="InterPro"/>
</dbReference>
<feature type="domain" description="BHLH" evidence="4">
    <location>
        <begin position="248"/>
        <end position="298"/>
    </location>
</feature>
<dbReference type="EMBL" id="JAINDJ010000004">
    <property type="protein sequence ID" value="KAG9448625.1"/>
    <property type="molecule type" value="Genomic_DNA"/>
</dbReference>
<dbReference type="InterPro" id="IPR036638">
    <property type="entry name" value="HLH_DNA-bd_sf"/>
</dbReference>
<accession>A0AAV7EIH1</accession>
<name>A0AAV7EIH1_ARIFI</name>
<dbReference type="InterPro" id="IPR011598">
    <property type="entry name" value="bHLH_dom"/>
</dbReference>
<dbReference type="PROSITE" id="PS50888">
    <property type="entry name" value="BHLH"/>
    <property type="match status" value="1"/>
</dbReference>
<dbReference type="GO" id="GO:0006351">
    <property type="term" value="P:DNA-templated transcription"/>
    <property type="evidence" value="ECO:0007669"/>
    <property type="project" value="InterPro"/>
</dbReference>
<sequence length="544" mass="59532">MELPQPRPFGTEDKKSTHDFLSLYSETPFQHQDPRPSSQGFYLKTHDFLQPLDRVGKNNGTGESTKDLTNVEKPPSVEHVLPGGIGTYSISHISNFGRGIVKPERTVLPIVQVNSTDRKMEPNRVSNGCKPNNGGAFTLWEEKAAGKDKVGGQLTREPTERLGQWSSERPSTFVSRNGGGGGGGFSSSKQQLPQGVNPKNHGFMEMMKSARSDLAEEEDDDEEDCVKKETSSQKGDGGLKANDQKAITPRSKHSATEQRRRSKINDRFQILRGLIPHSDQKRDKASFLLEVIEHIQFLQEKVHKYEAAFPGWNHESMKLMPWKHTQGAVENIPDHARVLKNGPGPGLMFTGKFDDSSVAVSPAMLASTQNPLESDIGTVPPYKPMDHHPTGLGSKGGSIPLQPTLFPPIVRGGGGLAQPSQRLMSDAESMAHQWPRPSTAESDSFEQEEMTIEGGTIRMSGVHSQGLFSSLTQALQNSGIDLSRANFSLQIDLGKRASRPTTTTSSAKDHEDPSSSMRAMAHSRVGSSGEDSDPAQKRLRLDNS</sequence>
<dbReference type="Gene3D" id="4.10.280.10">
    <property type="entry name" value="Helix-loop-helix DNA-binding domain"/>
    <property type="match status" value="1"/>
</dbReference>
<feature type="region of interest" description="Disordered" evidence="3">
    <location>
        <begin position="428"/>
        <end position="449"/>
    </location>
</feature>
<protein>
    <recommendedName>
        <fullName evidence="4">BHLH domain-containing protein</fullName>
    </recommendedName>
</protein>
<evidence type="ECO:0000256" key="2">
    <source>
        <dbReference type="ARBA" id="ARBA00023163"/>
    </source>
</evidence>
<feature type="compositionally biased region" description="Polar residues" evidence="3">
    <location>
        <begin position="164"/>
        <end position="175"/>
    </location>
</feature>